<evidence type="ECO:0000313" key="3">
    <source>
        <dbReference type="Proteomes" id="UP000560000"/>
    </source>
</evidence>
<evidence type="ECO:0000259" key="1">
    <source>
        <dbReference type="PROSITE" id="PS50995"/>
    </source>
</evidence>
<sequence length="116" mass="12615">MLAALRLAGPQSVGALAELLDIERTTMSRNLALAAQRDLLILRTDPDDARSRIATLTPHGNDMLVAAMPTWRRVQRALTEELGESTMHSLHQLAGGPCVMPFPAFSSEPDEKELPA</sequence>
<dbReference type="InterPro" id="IPR036388">
    <property type="entry name" value="WH-like_DNA-bd_sf"/>
</dbReference>
<evidence type="ECO:0000313" key="2">
    <source>
        <dbReference type="EMBL" id="MBB6183038.1"/>
    </source>
</evidence>
<protein>
    <submittedName>
        <fullName evidence="2">DNA-binding MarR family transcriptional regulator</fullName>
    </submittedName>
</protein>
<dbReference type="GO" id="GO:0003677">
    <property type="term" value="F:DNA binding"/>
    <property type="evidence" value="ECO:0007669"/>
    <property type="project" value="UniProtKB-KW"/>
</dbReference>
<proteinExistence type="predicted"/>
<dbReference type="InterPro" id="IPR000835">
    <property type="entry name" value="HTH_MarR-typ"/>
</dbReference>
<dbReference type="InterPro" id="IPR036390">
    <property type="entry name" value="WH_DNA-bd_sf"/>
</dbReference>
<dbReference type="Proteomes" id="UP000560000">
    <property type="component" value="Unassembled WGS sequence"/>
</dbReference>
<comment type="caution">
    <text evidence="2">The sequence shown here is derived from an EMBL/GenBank/DDBJ whole genome shotgun (WGS) entry which is preliminary data.</text>
</comment>
<dbReference type="PROSITE" id="PS50995">
    <property type="entry name" value="HTH_MARR_2"/>
    <property type="match status" value="1"/>
</dbReference>
<dbReference type="Gene3D" id="1.10.10.10">
    <property type="entry name" value="Winged helix-like DNA-binding domain superfamily/Winged helix DNA-binding domain"/>
    <property type="match status" value="1"/>
</dbReference>
<accession>A0A841KLV3</accession>
<dbReference type="AlphaFoldDB" id="A0A841KLV3"/>
<dbReference type="OrthoDB" id="120080at2"/>
<gene>
    <name evidence="2" type="ORF">HNQ86_000383</name>
</gene>
<dbReference type="GO" id="GO:0003700">
    <property type="term" value="F:DNA-binding transcription factor activity"/>
    <property type="evidence" value="ECO:0007669"/>
    <property type="project" value="InterPro"/>
</dbReference>
<dbReference type="EMBL" id="JACHET010000001">
    <property type="protein sequence ID" value="MBB6183038.1"/>
    <property type="molecule type" value="Genomic_DNA"/>
</dbReference>
<feature type="domain" description="HTH marR-type" evidence="1">
    <location>
        <begin position="1"/>
        <end position="95"/>
    </location>
</feature>
<keyword evidence="2" id="KW-0238">DNA-binding</keyword>
<reference evidence="2 3" key="1">
    <citation type="submission" date="2020-08" db="EMBL/GenBank/DDBJ databases">
        <title>Genomic Encyclopedia of Type Strains, Phase IV (KMG-IV): sequencing the most valuable type-strain genomes for metagenomic binning, comparative biology and taxonomic classification.</title>
        <authorList>
            <person name="Goeker M."/>
        </authorList>
    </citation>
    <scope>NUCLEOTIDE SEQUENCE [LARGE SCALE GENOMIC DNA]</scope>
    <source>
        <strain evidence="2 3">DSM 107085</strain>
    </source>
</reference>
<organism evidence="2 3">
    <name type="scientific">Oleiagrimonas soli</name>
    <dbReference type="NCBI Taxonomy" id="1543381"/>
    <lineage>
        <taxon>Bacteria</taxon>
        <taxon>Pseudomonadati</taxon>
        <taxon>Pseudomonadota</taxon>
        <taxon>Gammaproteobacteria</taxon>
        <taxon>Lysobacterales</taxon>
        <taxon>Rhodanobacteraceae</taxon>
        <taxon>Oleiagrimonas</taxon>
    </lineage>
</organism>
<dbReference type="Pfam" id="PF12802">
    <property type="entry name" value="MarR_2"/>
    <property type="match status" value="1"/>
</dbReference>
<dbReference type="SUPFAM" id="SSF46785">
    <property type="entry name" value="Winged helix' DNA-binding domain"/>
    <property type="match status" value="1"/>
</dbReference>
<name>A0A841KLV3_9GAMM</name>